<gene>
    <name evidence="1" type="ORF">FBQ74_08445</name>
</gene>
<accession>A0A5B7YD90</accession>
<proteinExistence type="predicted"/>
<sequence length="93" mass="10672">MISPKSQLLFEELIAALKDAELYDNVRDFNMWASTFSTNDQTAKIAAVRKMKDRCHPKLLGDYRLSVKGNGSYPVVEFLERLINSFSEDLNKQ</sequence>
<reference evidence="1 2" key="1">
    <citation type="submission" date="2019-04" db="EMBL/GenBank/DDBJ databases">
        <title>Salinimonas iocasae sp. nov., a halophilic bacterium isolated from the outer tube casing of tubeworms in Okinawa Trough.</title>
        <authorList>
            <person name="Zhang H."/>
            <person name="Wang H."/>
            <person name="Li C."/>
        </authorList>
    </citation>
    <scope>NUCLEOTIDE SEQUENCE [LARGE SCALE GENOMIC DNA]</scope>
    <source>
        <strain evidence="1 2">KX18D6</strain>
    </source>
</reference>
<organism evidence="1 2">
    <name type="scientific">Salinimonas iocasae</name>
    <dbReference type="NCBI Taxonomy" id="2572577"/>
    <lineage>
        <taxon>Bacteria</taxon>
        <taxon>Pseudomonadati</taxon>
        <taxon>Pseudomonadota</taxon>
        <taxon>Gammaproteobacteria</taxon>
        <taxon>Alteromonadales</taxon>
        <taxon>Alteromonadaceae</taxon>
        <taxon>Alteromonas/Salinimonas group</taxon>
        <taxon>Salinimonas</taxon>
    </lineage>
</organism>
<keyword evidence="2" id="KW-1185">Reference proteome</keyword>
<dbReference type="AlphaFoldDB" id="A0A5B7YD90"/>
<evidence type="ECO:0000313" key="2">
    <source>
        <dbReference type="Proteomes" id="UP000304912"/>
    </source>
</evidence>
<evidence type="ECO:0000313" key="1">
    <source>
        <dbReference type="EMBL" id="QCZ93515.1"/>
    </source>
</evidence>
<dbReference type="EMBL" id="CP039852">
    <property type="protein sequence ID" value="QCZ93515.1"/>
    <property type="molecule type" value="Genomic_DNA"/>
</dbReference>
<name>A0A5B7YD90_9ALTE</name>
<dbReference type="KEGG" id="salk:FBQ74_08445"/>
<protein>
    <submittedName>
        <fullName evidence="1">Uncharacterized protein</fullName>
    </submittedName>
</protein>
<dbReference type="Proteomes" id="UP000304912">
    <property type="component" value="Chromosome"/>
</dbReference>
<dbReference type="RefSeq" id="WP_139756259.1">
    <property type="nucleotide sequence ID" value="NZ_CP039852.1"/>
</dbReference>